<name>A0A6A6WZK1_9PLEO</name>
<protein>
    <submittedName>
        <fullName evidence="2">HET-domain-containing protein</fullName>
    </submittedName>
</protein>
<dbReference type="AlphaFoldDB" id="A0A6A6WZK1"/>
<evidence type="ECO:0000259" key="1">
    <source>
        <dbReference type="Pfam" id="PF06985"/>
    </source>
</evidence>
<organism evidence="2 3">
    <name type="scientific">Melanomma pulvis-pyrius CBS 109.77</name>
    <dbReference type="NCBI Taxonomy" id="1314802"/>
    <lineage>
        <taxon>Eukaryota</taxon>
        <taxon>Fungi</taxon>
        <taxon>Dikarya</taxon>
        <taxon>Ascomycota</taxon>
        <taxon>Pezizomycotina</taxon>
        <taxon>Dothideomycetes</taxon>
        <taxon>Pleosporomycetidae</taxon>
        <taxon>Pleosporales</taxon>
        <taxon>Melanommataceae</taxon>
        <taxon>Melanomma</taxon>
    </lineage>
</organism>
<dbReference type="PANTHER" id="PTHR33112">
    <property type="entry name" value="DOMAIN PROTEIN, PUTATIVE-RELATED"/>
    <property type="match status" value="1"/>
</dbReference>
<dbReference type="EMBL" id="MU002131">
    <property type="protein sequence ID" value="KAF2789526.1"/>
    <property type="molecule type" value="Genomic_DNA"/>
</dbReference>
<dbReference type="OrthoDB" id="3486565at2759"/>
<reference evidence="2" key="1">
    <citation type="journal article" date="2020" name="Stud. Mycol.">
        <title>101 Dothideomycetes genomes: a test case for predicting lifestyles and emergence of pathogens.</title>
        <authorList>
            <person name="Haridas S."/>
            <person name="Albert R."/>
            <person name="Binder M."/>
            <person name="Bloem J."/>
            <person name="Labutti K."/>
            <person name="Salamov A."/>
            <person name="Andreopoulos B."/>
            <person name="Baker S."/>
            <person name="Barry K."/>
            <person name="Bills G."/>
            <person name="Bluhm B."/>
            <person name="Cannon C."/>
            <person name="Castanera R."/>
            <person name="Culley D."/>
            <person name="Daum C."/>
            <person name="Ezra D."/>
            <person name="Gonzalez J."/>
            <person name="Henrissat B."/>
            <person name="Kuo A."/>
            <person name="Liang C."/>
            <person name="Lipzen A."/>
            <person name="Lutzoni F."/>
            <person name="Magnuson J."/>
            <person name="Mondo S."/>
            <person name="Nolan M."/>
            <person name="Ohm R."/>
            <person name="Pangilinan J."/>
            <person name="Park H.-J."/>
            <person name="Ramirez L."/>
            <person name="Alfaro M."/>
            <person name="Sun H."/>
            <person name="Tritt A."/>
            <person name="Yoshinaga Y."/>
            <person name="Zwiers L.-H."/>
            <person name="Turgeon B."/>
            <person name="Goodwin S."/>
            <person name="Spatafora J."/>
            <person name="Crous P."/>
            <person name="Grigoriev I."/>
        </authorList>
    </citation>
    <scope>NUCLEOTIDE SEQUENCE</scope>
    <source>
        <strain evidence="2">CBS 109.77</strain>
    </source>
</reference>
<keyword evidence="3" id="KW-1185">Reference proteome</keyword>
<evidence type="ECO:0000313" key="2">
    <source>
        <dbReference type="EMBL" id="KAF2789526.1"/>
    </source>
</evidence>
<accession>A0A6A6WZK1</accession>
<evidence type="ECO:0000313" key="3">
    <source>
        <dbReference type="Proteomes" id="UP000799757"/>
    </source>
</evidence>
<dbReference type="PANTHER" id="PTHR33112:SF16">
    <property type="entry name" value="HETEROKARYON INCOMPATIBILITY DOMAIN-CONTAINING PROTEIN"/>
    <property type="match status" value="1"/>
</dbReference>
<sequence>MKSDRPGIRFQANGSSRLEIWCVEKLKCAKLNVAFDGVDVSRAPQHSHDLFDARVVSQRAGDGRSISTIKHWLSVCKSSHPKCSTWASLRGARNRHLPTRVLDVGDTKANRVKLYIPADSDTSEYIALSYCWGRSGNPYYTDQANLQRHISEGIELSSLPLTLRDTIELTRQLGVKYLWIDALCIIQKDRDDWIHEASLMSAVYSQALFCISADASADTSSGIFLDRSARHGTSVALPWPLEDPNDGLGPMVLHITPDFRSFKDEILTSPLAKRGWTFQERALSARIIHFGSELCYWECKEACIGENEEIGKYSVQDGFFNLKDMLLTSSESSKPKLHDKWAWVISQFSSRQLTNASDSFAALEGVATMFGDKNKLGKYYCGLWGDEFLRHLLWSSDRTSSGSLHDKPAVYRAPSWSWAAVQGPVTNPAIEIFFKFSPAGIEMTEELGSAGLLSHKILKIRQIKVETEGRTGFGPVIEALLQVTGSFYPIKIGAQLSKGIFTINLADDRAVGVATWDIDEVPDGSVPYWLSPVMQRKESQGGWEVSECLVLCASSINYGGELTFERVGKGKATNFWTNTAIFYDFTIL</sequence>
<dbReference type="InterPro" id="IPR010730">
    <property type="entry name" value="HET"/>
</dbReference>
<dbReference type="Proteomes" id="UP000799757">
    <property type="component" value="Unassembled WGS sequence"/>
</dbReference>
<dbReference type="Pfam" id="PF06985">
    <property type="entry name" value="HET"/>
    <property type="match status" value="1"/>
</dbReference>
<feature type="domain" description="Heterokaryon incompatibility" evidence="1">
    <location>
        <begin position="125"/>
        <end position="280"/>
    </location>
</feature>
<gene>
    <name evidence="2" type="ORF">K505DRAFT_313049</name>
</gene>
<proteinExistence type="predicted"/>